<proteinExistence type="predicted"/>
<name>A0AAD8IIX7_9APIA</name>
<reference evidence="3" key="1">
    <citation type="submission" date="2023-02" db="EMBL/GenBank/DDBJ databases">
        <title>Genome of toxic invasive species Heracleum sosnowskyi carries increased number of genes despite the absence of recent whole-genome duplications.</title>
        <authorList>
            <person name="Schelkunov M."/>
            <person name="Shtratnikova V."/>
            <person name="Makarenko M."/>
            <person name="Klepikova A."/>
            <person name="Omelchenko D."/>
            <person name="Novikova G."/>
            <person name="Obukhova E."/>
            <person name="Bogdanov V."/>
            <person name="Penin A."/>
            <person name="Logacheva M."/>
        </authorList>
    </citation>
    <scope>NUCLEOTIDE SEQUENCE</scope>
    <source>
        <strain evidence="3">Hsosn_3</strain>
        <tissue evidence="3">Leaf</tissue>
    </source>
</reference>
<gene>
    <name evidence="3" type="ORF">POM88_014932</name>
</gene>
<protein>
    <submittedName>
        <fullName evidence="3">L10-interacting MYB domain-containing protein-like</fullName>
    </submittedName>
</protein>
<evidence type="ECO:0000313" key="3">
    <source>
        <dbReference type="EMBL" id="KAK1386754.1"/>
    </source>
</evidence>
<dbReference type="EMBL" id="JAUIZM010000004">
    <property type="protein sequence ID" value="KAK1386754.1"/>
    <property type="molecule type" value="Genomic_DNA"/>
</dbReference>
<keyword evidence="4" id="KW-1185">Reference proteome</keyword>
<sequence length="329" mass="37398">MRQSNEATRSYSSATPLNSSPIHFTIFKLYMASWSTRVRRPTTIKQQPEPQSRAKWTSSLTKVLADLMVDQATTGNKLNNSFGKKAWECICNEFQKSTGLNWDKEQLKNRYTVLKKQFVMTKSLLDEPDFMWDEFTGAIVATNEAWDNYIAEHPDAEILRSTGCSLYKQLCTIFLENGTNDNYIEEGPELLYSTPQPLRTVQGKASTSESEEITEMADDRDRLQSNTASRNGTRKRGRRGIDDVLANALSEMAAASKLRALAVKQHNERYSISDCIKTLDEIEGIDEEIYYAALDLFDSRNARETFLSLKVDKRLTWLFGKCSILSGCL</sequence>
<feature type="domain" description="Myb/SANT-like" evidence="2">
    <location>
        <begin position="55"/>
        <end position="149"/>
    </location>
</feature>
<accession>A0AAD8IIX7</accession>
<dbReference type="Proteomes" id="UP001237642">
    <property type="component" value="Unassembled WGS sequence"/>
</dbReference>
<reference evidence="3" key="2">
    <citation type="submission" date="2023-05" db="EMBL/GenBank/DDBJ databases">
        <authorList>
            <person name="Schelkunov M.I."/>
        </authorList>
    </citation>
    <scope>NUCLEOTIDE SEQUENCE</scope>
    <source>
        <strain evidence="3">Hsosn_3</strain>
        <tissue evidence="3">Leaf</tissue>
    </source>
</reference>
<organism evidence="3 4">
    <name type="scientific">Heracleum sosnowskyi</name>
    <dbReference type="NCBI Taxonomy" id="360622"/>
    <lineage>
        <taxon>Eukaryota</taxon>
        <taxon>Viridiplantae</taxon>
        <taxon>Streptophyta</taxon>
        <taxon>Embryophyta</taxon>
        <taxon>Tracheophyta</taxon>
        <taxon>Spermatophyta</taxon>
        <taxon>Magnoliopsida</taxon>
        <taxon>eudicotyledons</taxon>
        <taxon>Gunneridae</taxon>
        <taxon>Pentapetalae</taxon>
        <taxon>asterids</taxon>
        <taxon>campanulids</taxon>
        <taxon>Apiales</taxon>
        <taxon>Apiaceae</taxon>
        <taxon>Apioideae</taxon>
        <taxon>apioid superclade</taxon>
        <taxon>Tordylieae</taxon>
        <taxon>Tordyliinae</taxon>
        <taxon>Heracleum</taxon>
    </lineage>
</organism>
<dbReference type="PANTHER" id="PTHR47584:SF9">
    <property type="entry name" value="L10-INTERACTING MYB DOMAIN-CONTAINING PROTEIN-LIKE"/>
    <property type="match status" value="1"/>
</dbReference>
<dbReference type="PANTHER" id="PTHR47584">
    <property type="match status" value="1"/>
</dbReference>
<evidence type="ECO:0000313" key="4">
    <source>
        <dbReference type="Proteomes" id="UP001237642"/>
    </source>
</evidence>
<evidence type="ECO:0000256" key="1">
    <source>
        <dbReference type="SAM" id="MobiDB-lite"/>
    </source>
</evidence>
<dbReference type="InterPro" id="IPR024752">
    <property type="entry name" value="Myb/SANT-like_dom"/>
</dbReference>
<feature type="region of interest" description="Disordered" evidence="1">
    <location>
        <begin position="201"/>
        <end position="236"/>
    </location>
</feature>
<dbReference type="Pfam" id="PF12776">
    <property type="entry name" value="Myb_DNA-bind_3"/>
    <property type="match status" value="1"/>
</dbReference>
<comment type="caution">
    <text evidence="3">The sequence shown here is derived from an EMBL/GenBank/DDBJ whole genome shotgun (WGS) entry which is preliminary data.</text>
</comment>
<dbReference type="AlphaFoldDB" id="A0AAD8IIX7"/>
<evidence type="ECO:0000259" key="2">
    <source>
        <dbReference type="Pfam" id="PF12776"/>
    </source>
</evidence>
<dbReference type="InterPro" id="IPR045026">
    <property type="entry name" value="LIMYB"/>
</dbReference>